<evidence type="ECO:0000259" key="2">
    <source>
        <dbReference type="PROSITE" id="PS50174"/>
    </source>
</evidence>
<protein>
    <recommendedName>
        <fullName evidence="2">G-patch domain-containing protein</fullName>
    </recommendedName>
</protein>
<feature type="compositionally biased region" description="Polar residues" evidence="1">
    <location>
        <begin position="90"/>
        <end position="100"/>
    </location>
</feature>
<feature type="compositionally biased region" description="Polar residues" evidence="1">
    <location>
        <begin position="216"/>
        <end position="233"/>
    </location>
</feature>
<dbReference type="PROSITE" id="PS50174">
    <property type="entry name" value="G_PATCH"/>
    <property type="match status" value="1"/>
</dbReference>
<feature type="region of interest" description="Disordered" evidence="1">
    <location>
        <begin position="213"/>
        <end position="405"/>
    </location>
</feature>
<dbReference type="AlphaFoldDB" id="A0A8C3A7D5"/>
<name>A0A8C3A7D5_CYCLU</name>
<reference evidence="3" key="2">
    <citation type="submission" date="2025-09" db="UniProtKB">
        <authorList>
            <consortium name="Ensembl"/>
        </authorList>
    </citation>
    <scope>IDENTIFICATION</scope>
</reference>
<feature type="region of interest" description="Disordered" evidence="1">
    <location>
        <begin position="90"/>
        <end position="184"/>
    </location>
</feature>
<dbReference type="Pfam" id="PF01585">
    <property type="entry name" value="G-patch"/>
    <property type="match status" value="1"/>
</dbReference>
<feature type="compositionally biased region" description="Basic residues" evidence="1">
    <location>
        <begin position="120"/>
        <end position="131"/>
    </location>
</feature>
<feature type="region of interest" description="Disordered" evidence="1">
    <location>
        <begin position="1"/>
        <end position="57"/>
    </location>
</feature>
<feature type="compositionally biased region" description="Basic and acidic residues" evidence="1">
    <location>
        <begin position="23"/>
        <end position="35"/>
    </location>
</feature>
<feature type="compositionally biased region" description="Basic and acidic residues" evidence="1">
    <location>
        <begin position="132"/>
        <end position="142"/>
    </location>
</feature>
<dbReference type="GO" id="GO:0005730">
    <property type="term" value="C:nucleolus"/>
    <property type="evidence" value="ECO:0007669"/>
    <property type="project" value="TreeGrafter"/>
</dbReference>
<sequence>MSMLADPRKKQKWSVDPRNSNWSKDDSKFGQKMMERMGWSKGKGLGRTEQGSTDNIKVKVKNDHYGLGQSASHEDNWISHQDDFNELLAQLNNCHGQNGSAEPPPTEDPKGFSLEEKSKTSKKRVHYMKFTKGKDLSSRSETDMNCIFGKRGSPANQQQNWDEESNSSDSKGETEETFSPAAFKLDTESITNTVKSTLTMQEYFAQRMAQLKNGCGQAQSTAPSMEAQSTAPSMETDETSAPSDDPILIISDDLEEPKKKKKKSKKSADDLEVVEENSSAAPIIVIEDNEDKRQECSGQKKKKRKVVDSEGAAKENCGSSFGVEQDSEALPPSKKKKKKLKKGHDEMDPLNGHGPTEDQTVESEVAHKKKKKHREELDDVAKEEEEEVVEKKSKKDKKKKKNHRE</sequence>
<evidence type="ECO:0000313" key="4">
    <source>
        <dbReference type="Proteomes" id="UP000694565"/>
    </source>
</evidence>
<accession>A0A8C3A7D5</accession>
<dbReference type="InterPro" id="IPR000467">
    <property type="entry name" value="G_patch_dom"/>
</dbReference>
<feature type="compositionally biased region" description="Basic residues" evidence="1">
    <location>
        <begin position="392"/>
        <end position="405"/>
    </location>
</feature>
<dbReference type="Proteomes" id="UP000694565">
    <property type="component" value="Unplaced"/>
</dbReference>
<dbReference type="SMART" id="SM00443">
    <property type="entry name" value="G_patch"/>
    <property type="match status" value="1"/>
</dbReference>
<keyword evidence="4" id="KW-1185">Reference proteome</keyword>
<dbReference type="GeneTree" id="ENSGT00940000170880"/>
<dbReference type="InterPro" id="IPR050656">
    <property type="entry name" value="PINX1"/>
</dbReference>
<feature type="compositionally biased region" description="Basic and acidic residues" evidence="1">
    <location>
        <begin position="107"/>
        <end position="119"/>
    </location>
</feature>
<dbReference type="GO" id="GO:0010521">
    <property type="term" value="F:telomerase inhibitor activity"/>
    <property type="evidence" value="ECO:0007669"/>
    <property type="project" value="TreeGrafter"/>
</dbReference>
<dbReference type="Ensembl" id="ENSCLMT00005039151.1">
    <property type="protein sequence ID" value="ENSCLMP00005037685.1"/>
    <property type="gene ID" value="ENSCLMG00005017897.1"/>
</dbReference>
<feature type="compositionally biased region" description="Low complexity" evidence="1">
    <location>
        <begin position="242"/>
        <end position="251"/>
    </location>
</feature>
<organism evidence="3 4">
    <name type="scientific">Cyclopterus lumpus</name>
    <name type="common">Lumpsucker</name>
    <dbReference type="NCBI Taxonomy" id="8103"/>
    <lineage>
        <taxon>Eukaryota</taxon>
        <taxon>Metazoa</taxon>
        <taxon>Chordata</taxon>
        <taxon>Craniata</taxon>
        <taxon>Vertebrata</taxon>
        <taxon>Euteleostomi</taxon>
        <taxon>Actinopterygii</taxon>
        <taxon>Neopterygii</taxon>
        <taxon>Teleostei</taxon>
        <taxon>Neoteleostei</taxon>
        <taxon>Acanthomorphata</taxon>
        <taxon>Eupercaria</taxon>
        <taxon>Perciformes</taxon>
        <taxon>Cottioidei</taxon>
        <taxon>Cottales</taxon>
        <taxon>Cyclopteridae</taxon>
        <taxon>Cyclopterus</taxon>
    </lineage>
</organism>
<proteinExistence type="predicted"/>
<feature type="compositionally biased region" description="Basic residues" evidence="1">
    <location>
        <begin position="333"/>
        <end position="342"/>
    </location>
</feature>
<evidence type="ECO:0000313" key="3">
    <source>
        <dbReference type="Ensembl" id="ENSCLMP00005037685.1"/>
    </source>
</evidence>
<reference evidence="3" key="1">
    <citation type="submission" date="2025-08" db="UniProtKB">
        <authorList>
            <consortium name="Ensembl"/>
        </authorList>
    </citation>
    <scope>IDENTIFICATION</scope>
</reference>
<dbReference type="GO" id="GO:0003676">
    <property type="term" value="F:nucleic acid binding"/>
    <property type="evidence" value="ECO:0007669"/>
    <property type="project" value="InterPro"/>
</dbReference>
<evidence type="ECO:0000256" key="1">
    <source>
        <dbReference type="SAM" id="MobiDB-lite"/>
    </source>
</evidence>
<dbReference type="PANTHER" id="PTHR23149">
    <property type="entry name" value="G PATCH DOMAIN CONTAINING PROTEIN"/>
    <property type="match status" value="1"/>
</dbReference>
<feature type="domain" description="G-patch" evidence="2">
    <location>
        <begin position="26"/>
        <end position="72"/>
    </location>
</feature>
<dbReference type="PANTHER" id="PTHR23149:SF27">
    <property type="entry name" value="PIN2_TERF1-INTERACTING TELOMERASE INHIBITOR 1"/>
    <property type="match status" value="1"/>
</dbReference>